<keyword evidence="2" id="KW-0233">DNA recombination</keyword>
<accession>A0A1D2QTW1</accession>
<reference evidence="5 6" key="1">
    <citation type="journal article" date="2016" name="Appl. Environ. Microbiol.">
        <title>Lack of Overt Genome Reduction in the Bryostatin-Producing Bryozoan Symbiont "Candidatus Endobugula sertula".</title>
        <authorList>
            <person name="Miller I.J."/>
            <person name="Vanee N."/>
            <person name="Fong S.S."/>
            <person name="Lim-Fong G.E."/>
            <person name="Kwan J.C."/>
        </authorList>
    </citation>
    <scope>NUCLEOTIDE SEQUENCE [LARGE SCALE GENOMIC DNA]</scope>
    <source>
        <strain evidence="5">AB1-4</strain>
    </source>
</reference>
<dbReference type="AlphaFoldDB" id="A0A1D2QTW1"/>
<dbReference type="InterPro" id="IPR011010">
    <property type="entry name" value="DNA_brk_join_enz"/>
</dbReference>
<dbReference type="PANTHER" id="PTHR30349">
    <property type="entry name" value="PHAGE INTEGRASE-RELATED"/>
    <property type="match status" value="1"/>
</dbReference>
<evidence type="ECO:0000256" key="3">
    <source>
        <dbReference type="SAM" id="Phobius"/>
    </source>
</evidence>
<organism evidence="5 6">
    <name type="scientific">Candidatus Endobugula sertula</name>
    <name type="common">Bugula neritina bacterial symbiont</name>
    <dbReference type="NCBI Taxonomy" id="62101"/>
    <lineage>
        <taxon>Bacteria</taxon>
        <taxon>Pseudomonadati</taxon>
        <taxon>Pseudomonadota</taxon>
        <taxon>Gammaproteobacteria</taxon>
        <taxon>Cellvibrionales</taxon>
        <taxon>Cellvibrionaceae</taxon>
        <taxon>Candidatus Endobugula</taxon>
    </lineage>
</organism>
<feature type="domain" description="Tyr recombinase" evidence="4">
    <location>
        <begin position="1"/>
        <end position="117"/>
    </location>
</feature>
<dbReference type="EMBL" id="MDLC01000002">
    <property type="protein sequence ID" value="ODS24980.1"/>
    <property type="molecule type" value="Genomic_DNA"/>
</dbReference>
<evidence type="ECO:0000313" key="6">
    <source>
        <dbReference type="Proteomes" id="UP000242502"/>
    </source>
</evidence>
<dbReference type="PROSITE" id="PS51898">
    <property type="entry name" value="TYR_RECOMBINASE"/>
    <property type="match status" value="1"/>
</dbReference>
<dbReference type="STRING" id="62101.AB835_00285"/>
<dbReference type="Proteomes" id="UP000242502">
    <property type="component" value="Unassembled WGS sequence"/>
</dbReference>
<dbReference type="Pfam" id="PF00589">
    <property type="entry name" value="Phage_integrase"/>
    <property type="match status" value="1"/>
</dbReference>
<evidence type="ECO:0000256" key="2">
    <source>
        <dbReference type="ARBA" id="ARBA00023172"/>
    </source>
</evidence>
<dbReference type="InterPro" id="IPR002104">
    <property type="entry name" value="Integrase_catalytic"/>
</dbReference>
<dbReference type="InterPro" id="IPR013762">
    <property type="entry name" value="Integrase-like_cat_sf"/>
</dbReference>
<dbReference type="GO" id="GO:0006310">
    <property type="term" value="P:DNA recombination"/>
    <property type="evidence" value="ECO:0007669"/>
    <property type="project" value="UniProtKB-KW"/>
</dbReference>
<keyword evidence="1" id="KW-0229">DNA integration</keyword>
<keyword evidence="3" id="KW-0812">Transmembrane</keyword>
<gene>
    <name evidence="5" type="ORF">AB835_00285</name>
</gene>
<dbReference type="SUPFAM" id="SSF56349">
    <property type="entry name" value="DNA breaking-rejoining enzymes"/>
    <property type="match status" value="1"/>
</dbReference>
<evidence type="ECO:0000256" key="1">
    <source>
        <dbReference type="ARBA" id="ARBA00022908"/>
    </source>
</evidence>
<comment type="caution">
    <text evidence="5">The sequence shown here is derived from an EMBL/GenBank/DDBJ whole genome shotgun (WGS) entry which is preliminary data.</text>
</comment>
<dbReference type="GO" id="GO:0003677">
    <property type="term" value="F:DNA binding"/>
    <property type="evidence" value="ECO:0007669"/>
    <property type="project" value="InterPro"/>
</dbReference>
<dbReference type="InterPro" id="IPR050090">
    <property type="entry name" value="Tyrosine_recombinase_XerCD"/>
</dbReference>
<protein>
    <recommendedName>
        <fullName evidence="4">Tyr recombinase domain-containing protein</fullName>
    </recommendedName>
</protein>
<name>A0A1D2QTW1_9GAMM</name>
<proteinExistence type="predicted"/>
<keyword evidence="3" id="KW-0472">Membrane</keyword>
<evidence type="ECO:0000259" key="4">
    <source>
        <dbReference type="PROSITE" id="PS51898"/>
    </source>
</evidence>
<feature type="transmembrane region" description="Helical" evidence="3">
    <location>
        <begin position="16"/>
        <end position="39"/>
    </location>
</feature>
<evidence type="ECO:0000313" key="5">
    <source>
        <dbReference type="EMBL" id="ODS24980.1"/>
    </source>
</evidence>
<keyword evidence="3" id="KW-1133">Transmembrane helix</keyword>
<dbReference type="PANTHER" id="PTHR30349:SF64">
    <property type="entry name" value="PROPHAGE INTEGRASE INTD-RELATED"/>
    <property type="match status" value="1"/>
</dbReference>
<dbReference type="GO" id="GO:0015074">
    <property type="term" value="P:DNA integration"/>
    <property type="evidence" value="ECO:0007669"/>
    <property type="project" value="UniProtKB-KW"/>
</dbReference>
<dbReference type="Gene3D" id="1.10.443.10">
    <property type="entry name" value="Intergrase catalytic core"/>
    <property type="match status" value="1"/>
</dbReference>
<sequence length="126" mass="13851">MCIGFHVPPCDTATKIWAQLTGFIVAISLSVSIPTMAIICRQHIYSTAYAKQLRKAVILSGIAKRVTTHTFRHAFASNLLLEGSDIRTVQELLGHVDIRMTEIYTYMIGNSQAGTSSPIDTLIINT</sequence>